<keyword evidence="7" id="KW-0058">Aromatic hydrocarbons catabolism</keyword>
<sequence>MKEAYIVDGIRTAIGNFCGTLAPIRADDLGALVLKELIQRNPNIPLDAYDDVIMGCANQAGDDNRNVARMCALLAGLPWSVPGETVNRLCASGMSAIIHANRAIKAGDGDLFISGGVESMTRGPWVISKVSKPFGRDAAMHDSSFGWRFVNPKMKELYGVDGMGVTAENLAELYNINREDQDKFAYWSQMKATKAQESGRLAEEIVAVSIPQRKKDPIIFDQDEFIKPNSTLAIFAKLRTAFKKEGGTVTAGNASGLNDGAAATIIASGDALKKYNLKPLARIVASAVVGVEPRIMGIGPVKASQKALEKAGLTMDDMDVIELNEAFAAQSLACTRALGLADDDARINPNGGAIAIGHPLGVTGTRIMHSAALELQKTGKRYALIAMCIGVGQGYATIIERV</sequence>
<organism evidence="15">
    <name type="scientific">uncultured Aureispira sp</name>
    <dbReference type="NCBI Taxonomy" id="1331704"/>
    <lineage>
        <taxon>Bacteria</taxon>
        <taxon>Pseudomonadati</taxon>
        <taxon>Bacteroidota</taxon>
        <taxon>Saprospiria</taxon>
        <taxon>Saprospirales</taxon>
        <taxon>Saprospiraceae</taxon>
        <taxon>Aureispira</taxon>
        <taxon>environmental samples</taxon>
    </lineage>
</organism>
<name>A0A6S6UN78_9BACT</name>
<dbReference type="PIRSF" id="PIRSF000429">
    <property type="entry name" value="Ac-CoA_Ac_transf"/>
    <property type="match status" value="1"/>
</dbReference>
<protein>
    <recommendedName>
        <fullName evidence="5">Beta-ketoadipyl-CoA thiolase</fullName>
        <ecNumber evidence="4">2.3.1.174</ecNumber>
    </recommendedName>
    <alternativeName>
        <fullName evidence="9">3-oxoadipyl-CoA thiolase</fullName>
    </alternativeName>
</protein>
<feature type="active site" description="Proton acceptor" evidence="11">
    <location>
        <position position="388"/>
    </location>
</feature>
<feature type="domain" description="Thiolase C-terminal" evidence="14">
    <location>
        <begin position="277"/>
        <end position="401"/>
    </location>
</feature>
<dbReference type="InterPro" id="IPR020616">
    <property type="entry name" value="Thiolase_N"/>
</dbReference>
<dbReference type="PROSITE" id="PS00098">
    <property type="entry name" value="THIOLASE_1"/>
    <property type="match status" value="1"/>
</dbReference>
<dbReference type="NCBIfam" id="NF006551">
    <property type="entry name" value="PRK09050.1"/>
    <property type="match status" value="1"/>
</dbReference>
<comment type="pathway">
    <text evidence="2">Aromatic compound metabolism; beta-ketoadipate pathway; acetyl-CoA and succinyl-CoA from 3-oxoadipate: step 2/2.</text>
</comment>
<dbReference type="NCBIfam" id="TIGR02430">
    <property type="entry name" value="pcaF"/>
    <property type="match status" value="1"/>
</dbReference>
<proteinExistence type="inferred from homology"/>
<dbReference type="GO" id="GO:0019619">
    <property type="term" value="P:3,4-dihydroxybenzoate catabolic process"/>
    <property type="evidence" value="ECO:0007669"/>
    <property type="project" value="InterPro"/>
</dbReference>
<dbReference type="EC" id="2.3.1.174" evidence="4"/>
<dbReference type="GO" id="GO:0033812">
    <property type="term" value="F:3-oxoadipyl-CoA thiolase activity"/>
    <property type="evidence" value="ECO:0007669"/>
    <property type="project" value="UniProtKB-EC"/>
</dbReference>
<dbReference type="InterPro" id="IPR020613">
    <property type="entry name" value="Thiolase_CS"/>
</dbReference>
<dbReference type="PANTHER" id="PTHR18919:SF107">
    <property type="entry name" value="ACETYL-COA ACETYLTRANSFERASE, CYTOSOLIC"/>
    <property type="match status" value="1"/>
</dbReference>
<evidence type="ECO:0000256" key="4">
    <source>
        <dbReference type="ARBA" id="ARBA00012233"/>
    </source>
</evidence>
<keyword evidence="6 12" id="KW-0808">Transferase</keyword>
<evidence type="ECO:0000256" key="2">
    <source>
        <dbReference type="ARBA" id="ARBA00005071"/>
    </source>
</evidence>
<reference evidence="15" key="1">
    <citation type="submission" date="2020-01" db="EMBL/GenBank/DDBJ databases">
        <authorList>
            <person name="Meier V. D."/>
            <person name="Meier V D."/>
        </authorList>
    </citation>
    <scope>NUCLEOTIDE SEQUENCE</scope>
    <source>
        <strain evidence="15">HLG_WM_MAG_10</strain>
    </source>
</reference>
<dbReference type="InterPro" id="IPR020615">
    <property type="entry name" value="Thiolase_acyl_enz_int_AS"/>
</dbReference>
<dbReference type="PROSITE" id="PS00737">
    <property type="entry name" value="THIOLASE_2"/>
    <property type="match status" value="1"/>
</dbReference>
<dbReference type="Pfam" id="PF02803">
    <property type="entry name" value="Thiolase_C"/>
    <property type="match status" value="1"/>
</dbReference>
<dbReference type="NCBIfam" id="TIGR01930">
    <property type="entry name" value="AcCoA-C-Actrans"/>
    <property type="match status" value="1"/>
</dbReference>
<comment type="catalytic activity">
    <reaction evidence="10">
        <text>succinyl-CoA + acetyl-CoA = 3-oxoadipyl-CoA + CoA</text>
        <dbReference type="Rhea" id="RHEA:19481"/>
        <dbReference type="ChEBI" id="CHEBI:57287"/>
        <dbReference type="ChEBI" id="CHEBI:57288"/>
        <dbReference type="ChEBI" id="CHEBI:57292"/>
        <dbReference type="ChEBI" id="CHEBI:57348"/>
        <dbReference type="EC" id="2.3.1.174"/>
    </reaction>
</comment>
<evidence type="ECO:0000256" key="10">
    <source>
        <dbReference type="ARBA" id="ARBA00048527"/>
    </source>
</evidence>
<gene>
    <name evidence="15" type="ORF">HELGO_WM26293</name>
</gene>
<dbReference type="AlphaFoldDB" id="A0A6S6UN78"/>
<dbReference type="Pfam" id="PF00108">
    <property type="entry name" value="Thiolase_N"/>
    <property type="match status" value="1"/>
</dbReference>
<dbReference type="InterPro" id="IPR002155">
    <property type="entry name" value="Thiolase"/>
</dbReference>
<accession>A0A6S6UN78</accession>
<dbReference type="FunFam" id="3.40.47.10:FF:000010">
    <property type="entry name" value="Acetyl-CoA acetyltransferase (Thiolase)"/>
    <property type="match status" value="1"/>
</dbReference>
<dbReference type="CDD" id="cd00751">
    <property type="entry name" value="thiolase"/>
    <property type="match status" value="1"/>
</dbReference>
<evidence type="ECO:0000256" key="8">
    <source>
        <dbReference type="ARBA" id="ARBA00023315"/>
    </source>
</evidence>
<dbReference type="PROSITE" id="PS00099">
    <property type="entry name" value="THIOLASE_3"/>
    <property type="match status" value="1"/>
</dbReference>
<evidence type="ECO:0000256" key="12">
    <source>
        <dbReference type="RuleBase" id="RU003557"/>
    </source>
</evidence>
<evidence type="ECO:0000259" key="13">
    <source>
        <dbReference type="Pfam" id="PF00108"/>
    </source>
</evidence>
<keyword evidence="8 12" id="KW-0012">Acyltransferase</keyword>
<comment type="function">
    <text evidence="1">Catalyzes thiolytic cleavage of beta-ketoadipyl-CoA to succinyl-CoA and acetyl-CoA.</text>
</comment>
<evidence type="ECO:0000313" key="15">
    <source>
        <dbReference type="EMBL" id="CAA6830023.1"/>
    </source>
</evidence>
<feature type="active site" description="Proton acceptor" evidence="11">
    <location>
        <position position="358"/>
    </location>
</feature>
<dbReference type="SUPFAM" id="SSF53901">
    <property type="entry name" value="Thiolase-like"/>
    <property type="match status" value="2"/>
</dbReference>
<comment type="similarity">
    <text evidence="3 12">Belongs to the thiolase-like superfamily. Thiolase family.</text>
</comment>
<dbReference type="InterPro" id="IPR020610">
    <property type="entry name" value="Thiolase_AS"/>
</dbReference>
<dbReference type="PANTHER" id="PTHR18919">
    <property type="entry name" value="ACETYL-COA C-ACYLTRANSFERASE"/>
    <property type="match status" value="1"/>
</dbReference>
<evidence type="ECO:0000256" key="9">
    <source>
        <dbReference type="ARBA" id="ARBA00041222"/>
    </source>
</evidence>
<evidence type="ECO:0000256" key="6">
    <source>
        <dbReference type="ARBA" id="ARBA00022679"/>
    </source>
</evidence>
<dbReference type="InterPro" id="IPR016039">
    <property type="entry name" value="Thiolase-like"/>
</dbReference>
<feature type="domain" description="Thiolase N-terminal" evidence="13">
    <location>
        <begin position="5"/>
        <end position="268"/>
    </location>
</feature>
<evidence type="ECO:0000256" key="11">
    <source>
        <dbReference type="PIRSR" id="PIRSR000429-1"/>
    </source>
</evidence>
<dbReference type="EMBL" id="CACVAQ010000529">
    <property type="protein sequence ID" value="CAA6830023.1"/>
    <property type="molecule type" value="Genomic_DNA"/>
</dbReference>
<evidence type="ECO:0000256" key="1">
    <source>
        <dbReference type="ARBA" id="ARBA00003720"/>
    </source>
</evidence>
<evidence type="ECO:0000256" key="3">
    <source>
        <dbReference type="ARBA" id="ARBA00010982"/>
    </source>
</evidence>
<dbReference type="InterPro" id="IPR020617">
    <property type="entry name" value="Thiolase_C"/>
</dbReference>
<dbReference type="InterPro" id="IPR012793">
    <property type="entry name" value="PcaF"/>
</dbReference>
<feature type="active site" description="Acyl-thioester intermediate" evidence="11">
    <location>
        <position position="90"/>
    </location>
</feature>
<evidence type="ECO:0000259" key="14">
    <source>
        <dbReference type="Pfam" id="PF02803"/>
    </source>
</evidence>
<evidence type="ECO:0000256" key="5">
    <source>
        <dbReference type="ARBA" id="ARBA00016181"/>
    </source>
</evidence>
<dbReference type="Gene3D" id="3.40.47.10">
    <property type="match status" value="1"/>
</dbReference>
<evidence type="ECO:0000256" key="7">
    <source>
        <dbReference type="ARBA" id="ARBA00022797"/>
    </source>
</evidence>